<dbReference type="Proteomes" id="UP000507470">
    <property type="component" value="Unassembled WGS sequence"/>
</dbReference>
<keyword evidence="2" id="KW-0175">Coiled coil</keyword>
<feature type="coiled-coil region" evidence="2">
    <location>
        <begin position="131"/>
        <end position="158"/>
    </location>
</feature>
<dbReference type="OrthoDB" id="6070390at2759"/>
<evidence type="ECO:0000259" key="3">
    <source>
        <dbReference type="PROSITE" id="PS50119"/>
    </source>
</evidence>
<evidence type="ECO:0000256" key="2">
    <source>
        <dbReference type="SAM" id="Coils"/>
    </source>
</evidence>
<dbReference type="SUPFAM" id="SSF101898">
    <property type="entry name" value="NHL repeat"/>
    <property type="match status" value="1"/>
</dbReference>
<sequence>MTTGVKDFCDICYYQHITTKAIVFCFKCDEKLCKRCSANHSVAKLSTKHECITLDNFSKLPKFVRDTKLYCKAHDERYEYFCNEHDEPCCINCLNRVHSECRNMSNLQYIFKYVKFSRKFCDLGNMLSDLIHNISNAIEACRENRQELKKQKIQFRQDIRSASAIVHDSLHKMELKITMEMYKEFSEKGSDIENLLEKFERYLSIMSKSQEFLNTIKIFASDFQAFIAVRKISKYANYIDQAMRKVFKGRHLIPLQISMNTTSLYLIESNVHSLGNVNVKYLSRKHPFETRLIGYAVIPTKSPDIHLKANFSVTIPCFDGTRKFNISGCCILKNDNVLITNSTNHRLILLNSNGEFIKQVNLTFIPLGTVYLNTAQIIIASYNEKQLHFFDIEKDEISKTMAYDENLQIKSISLKVNDILVQNDSRGFSFLNSEGQVETKTKSILYDSDLHKVVCISEQLYYIANDGLCCCDMQGDEIWKFQHLQLRKPYALTSNGSDILITTDYQTGYVFAIGTDGQSFKIFYADERLKYVNSMNYESSKKKLLMVTEKGTVFMYDVARKND</sequence>
<reference evidence="4 5" key="1">
    <citation type="submission" date="2020-06" db="EMBL/GenBank/DDBJ databases">
        <authorList>
            <person name="Li R."/>
            <person name="Bekaert M."/>
        </authorList>
    </citation>
    <scope>NUCLEOTIDE SEQUENCE [LARGE SCALE GENOMIC DNA]</scope>
    <source>
        <strain evidence="5">wild</strain>
    </source>
</reference>
<keyword evidence="5" id="KW-1185">Reference proteome</keyword>
<evidence type="ECO:0000313" key="4">
    <source>
        <dbReference type="EMBL" id="CAC5426481.1"/>
    </source>
</evidence>
<gene>
    <name evidence="4" type="ORF">MCOR_58180</name>
</gene>
<dbReference type="GO" id="GO:0008270">
    <property type="term" value="F:zinc ion binding"/>
    <property type="evidence" value="ECO:0007669"/>
    <property type="project" value="UniProtKB-KW"/>
</dbReference>
<dbReference type="SUPFAM" id="SSF57845">
    <property type="entry name" value="B-box zinc-binding domain"/>
    <property type="match status" value="1"/>
</dbReference>
<dbReference type="CDD" id="cd19757">
    <property type="entry name" value="Bbox1"/>
    <property type="match status" value="1"/>
</dbReference>
<name>A0A6J8F4V3_MYTCO</name>
<feature type="domain" description="B box-type" evidence="3">
    <location>
        <begin position="11"/>
        <end position="54"/>
    </location>
</feature>
<proteinExistence type="predicted"/>
<keyword evidence="1" id="KW-0479">Metal-binding</keyword>
<dbReference type="GO" id="GO:0045087">
    <property type="term" value="P:innate immune response"/>
    <property type="evidence" value="ECO:0007669"/>
    <property type="project" value="TreeGrafter"/>
</dbReference>
<dbReference type="PROSITE" id="PS50119">
    <property type="entry name" value="ZF_BBOX"/>
    <property type="match status" value="1"/>
</dbReference>
<dbReference type="EMBL" id="CACVKT020010430">
    <property type="protein sequence ID" value="CAC5426481.1"/>
    <property type="molecule type" value="Genomic_DNA"/>
</dbReference>
<dbReference type="GO" id="GO:0061630">
    <property type="term" value="F:ubiquitin protein ligase activity"/>
    <property type="evidence" value="ECO:0007669"/>
    <property type="project" value="TreeGrafter"/>
</dbReference>
<dbReference type="AlphaFoldDB" id="A0A6J8F4V3"/>
<evidence type="ECO:0000313" key="5">
    <source>
        <dbReference type="Proteomes" id="UP000507470"/>
    </source>
</evidence>
<dbReference type="InterPro" id="IPR000315">
    <property type="entry name" value="Znf_B-box"/>
</dbReference>
<dbReference type="PANTHER" id="PTHR25462">
    <property type="entry name" value="BONUS, ISOFORM C-RELATED"/>
    <property type="match status" value="1"/>
</dbReference>
<dbReference type="InterPro" id="IPR047153">
    <property type="entry name" value="TRIM45/56/19-like"/>
</dbReference>
<dbReference type="GO" id="GO:0060340">
    <property type="term" value="P:positive regulation of type I interferon-mediated signaling pathway"/>
    <property type="evidence" value="ECO:0007669"/>
    <property type="project" value="TreeGrafter"/>
</dbReference>
<organism evidence="4 5">
    <name type="scientific">Mytilus coruscus</name>
    <name type="common">Sea mussel</name>
    <dbReference type="NCBI Taxonomy" id="42192"/>
    <lineage>
        <taxon>Eukaryota</taxon>
        <taxon>Metazoa</taxon>
        <taxon>Spiralia</taxon>
        <taxon>Lophotrochozoa</taxon>
        <taxon>Mollusca</taxon>
        <taxon>Bivalvia</taxon>
        <taxon>Autobranchia</taxon>
        <taxon>Pteriomorphia</taxon>
        <taxon>Mytilida</taxon>
        <taxon>Mytiloidea</taxon>
        <taxon>Mytilidae</taxon>
        <taxon>Mytilinae</taxon>
        <taxon>Mytilus</taxon>
    </lineage>
</organism>
<evidence type="ECO:0000256" key="1">
    <source>
        <dbReference type="PROSITE-ProRule" id="PRU00024"/>
    </source>
</evidence>
<dbReference type="GO" id="GO:0005654">
    <property type="term" value="C:nucleoplasm"/>
    <property type="evidence" value="ECO:0007669"/>
    <property type="project" value="TreeGrafter"/>
</dbReference>
<protein>
    <recommendedName>
        <fullName evidence="3">B box-type domain-containing protein</fullName>
    </recommendedName>
</protein>
<dbReference type="Gene3D" id="3.30.160.60">
    <property type="entry name" value="Classic Zinc Finger"/>
    <property type="match status" value="1"/>
</dbReference>
<keyword evidence="1" id="KW-0862">Zinc</keyword>
<dbReference type="PANTHER" id="PTHR25462:SF299">
    <property type="entry name" value="E3 UBIQUITIN-PROTEIN LIGASE TRIM56"/>
    <property type="match status" value="1"/>
</dbReference>
<accession>A0A6J8F4V3</accession>
<keyword evidence="1" id="KW-0863">Zinc-finger</keyword>